<sequence length="64" mass="6981">MDLTDSIKKAAQQQSARKTQNTENIKKTVDLGAGRTSRYGYTGSGRPINEGCEDMDSTGEIINE</sequence>
<accession>A0A6L8T3J1</accession>
<protein>
    <submittedName>
        <fullName evidence="2">Uncharacterized protein</fullName>
    </submittedName>
</protein>
<gene>
    <name evidence="2" type="ORF">GT728_12015</name>
</gene>
<comment type="caution">
    <text evidence="2">The sequence shown here is derived from an EMBL/GenBank/DDBJ whole genome shotgun (WGS) entry which is preliminary data.</text>
</comment>
<evidence type="ECO:0000256" key="1">
    <source>
        <dbReference type="SAM" id="MobiDB-lite"/>
    </source>
</evidence>
<name>A0A6L8T3J1_9FIRM</name>
<feature type="compositionally biased region" description="Polar residues" evidence="1">
    <location>
        <begin position="11"/>
        <end position="23"/>
    </location>
</feature>
<dbReference type="RefSeq" id="WP_128866630.1">
    <property type="nucleotide sequence ID" value="NZ_JAAIUI010000002.1"/>
</dbReference>
<dbReference type="AlphaFoldDB" id="A0A6L8T3J1"/>
<reference evidence="2 3" key="1">
    <citation type="journal article" date="2019" name="Nat. Med.">
        <title>A library of human gut bacterial isolates paired with longitudinal multiomics data enables mechanistic microbiome research.</title>
        <authorList>
            <person name="Poyet M."/>
            <person name="Groussin M."/>
            <person name="Gibbons S.M."/>
            <person name="Avila-Pacheco J."/>
            <person name="Jiang X."/>
            <person name="Kearney S.M."/>
            <person name="Perrotta A.R."/>
            <person name="Berdy B."/>
            <person name="Zhao S."/>
            <person name="Lieberman T.D."/>
            <person name="Swanson P.K."/>
            <person name="Smith M."/>
            <person name="Roesemann S."/>
            <person name="Alexander J.E."/>
            <person name="Rich S.A."/>
            <person name="Livny J."/>
            <person name="Vlamakis H."/>
            <person name="Clish C."/>
            <person name="Bullock K."/>
            <person name="Deik A."/>
            <person name="Scott J."/>
            <person name="Pierce K.A."/>
            <person name="Xavier R.J."/>
            <person name="Alm E.J."/>
        </authorList>
    </citation>
    <scope>NUCLEOTIDE SEQUENCE [LARGE SCALE GENOMIC DNA]</scope>
    <source>
        <strain evidence="2 3">BIOML-A1</strain>
    </source>
</reference>
<evidence type="ECO:0000313" key="3">
    <source>
        <dbReference type="Proteomes" id="UP000477285"/>
    </source>
</evidence>
<proteinExistence type="predicted"/>
<evidence type="ECO:0000313" key="2">
    <source>
        <dbReference type="EMBL" id="MZL33905.1"/>
    </source>
</evidence>
<feature type="region of interest" description="Disordered" evidence="1">
    <location>
        <begin position="1"/>
        <end position="64"/>
    </location>
</feature>
<feature type="compositionally biased region" description="Acidic residues" evidence="1">
    <location>
        <begin position="51"/>
        <end position="64"/>
    </location>
</feature>
<dbReference type="EMBL" id="WWVQ01000028">
    <property type="protein sequence ID" value="MZL33905.1"/>
    <property type="molecule type" value="Genomic_DNA"/>
</dbReference>
<organism evidence="2 3">
    <name type="scientific">Blautia wexlerae</name>
    <dbReference type="NCBI Taxonomy" id="418240"/>
    <lineage>
        <taxon>Bacteria</taxon>
        <taxon>Bacillati</taxon>
        <taxon>Bacillota</taxon>
        <taxon>Clostridia</taxon>
        <taxon>Lachnospirales</taxon>
        <taxon>Lachnospiraceae</taxon>
        <taxon>Blautia</taxon>
    </lineage>
</organism>
<dbReference type="Proteomes" id="UP000477285">
    <property type="component" value="Unassembled WGS sequence"/>
</dbReference>